<evidence type="ECO:0000313" key="3">
    <source>
        <dbReference type="Proteomes" id="UP000663845"/>
    </source>
</evidence>
<evidence type="ECO:0000313" key="2">
    <source>
        <dbReference type="EMBL" id="CAF1424117.1"/>
    </source>
</evidence>
<feature type="signal peptide" evidence="1">
    <location>
        <begin position="1"/>
        <end position="18"/>
    </location>
</feature>
<protein>
    <recommendedName>
        <fullName evidence="4">Secreted protein</fullName>
    </recommendedName>
</protein>
<dbReference type="AlphaFoldDB" id="A0A815MGM9"/>
<gene>
    <name evidence="2" type="ORF">JYZ213_LOCUS39163</name>
</gene>
<evidence type="ECO:0008006" key="4">
    <source>
        <dbReference type="Google" id="ProtNLM"/>
    </source>
</evidence>
<name>A0A815MGM9_9BILA</name>
<accession>A0A815MGM9</accession>
<proteinExistence type="predicted"/>
<sequence>MIAPSSLCSIACCRVALSTCIVCLDDTNNNALAHCSRPGYGYYFLYYRGTCGDGFFGTGYCPRRQNVS</sequence>
<evidence type="ECO:0000256" key="1">
    <source>
        <dbReference type="SAM" id="SignalP"/>
    </source>
</evidence>
<dbReference type="Proteomes" id="UP000663845">
    <property type="component" value="Unassembled WGS sequence"/>
</dbReference>
<comment type="caution">
    <text evidence="2">The sequence shown here is derived from an EMBL/GenBank/DDBJ whole genome shotgun (WGS) entry which is preliminary data.</text>
</comment>
<dbReference type="EMBL" id="CAJNOG010001237">
    <property type="protein sequence ID" value="CAF1424117.1"/>
    <property type="molecule type" value="Genomic_DNA"/>
</dbReference>
<keyword evidence="1" id="KW-0732">Signal</keyword>
<reference evidence="2" key="1">
    <citation type="submission" date="2021-02" db="EMBL/GenBank/DDBJ databases">
        <authorList>
            <person name="Nowell W R."/>
        </authorList>
    </citation>
    <scope>NUCLEOTIDE SEQUENCE</scope>
</reference>
<feature type="chain" id="PRO_5032994350" description="Secreted protein" evidence="1">
    <location>
        <begin position="19"/>
        <end position="68"/>
    </location>
</feature>
<organism evidence="2 3">
    <name type="scientific">Adineta steineri</name>
    <dbReference type="NCBI Taxonomy" id="433720"/>
    <lineage>
        <taxon>Eukaryota</taxon>
        <taxon>Metazoa</taxon>
        <taxon>Spiralia</taxon>
        <taxon>Gnathifera</taxon>
        <taxon>Rotifera</taxon>
        <taxon>Eurotatoria</taxon>
        <taxon>Bdelloidea</taxon>
        <taxon>Adinetida</taxon>
        <taxon>Adinetidae</taxon>
        <taxon>Adineta</taxon>
    </lineage>
</organism>